<reference evidence="3" key="1">
    <citation type="submission" date="2020-11" db="EMBL/GenBank/DDBJ databases">
        <title>Isolation and identification of active actinomycetes.</title>
        <authorList>
            <person name="Sun X."/>
        </authorList>
    </citation>
    <scope>NUCLEOTIDE SEQUENCE</scope>
    <source>
        <strain evidence="3">NEAU-A11</strain>
    </source>
</reference>
<dbReference type="SMART" id="SM00320">
    <property type="entry name" value="WD40"/>
    <property type="match status" value="5"/>
</dbReference>
<proteinExistence type="predicted"/>
<organism evidence="3 4">
    <name type="scientific">Actinoplanes aureus</name>
    <dbReference type="NCBI Taxonomy" id="2792083"/>
    <lineage>
        <taxon>Bacteria</taxon>
        <taxon>Bacillati</taxon>
        <taxon>Actinomycetota</taxon>
        <taxon>Actinomycetes</taxon>
        <taxon>Micromonosporales</taxon>
        <taxon>Micromonosporaceae</taxon>
        <taxon>Actinoplanes</taxon>
    </lineage>
</organism>
<keyword evidence="2" id="KW-0812">Transmembrane</keyword>
<dbReference type="Gene3D" id="3.30.230.10">
    <property type="match status" value="1"/>
</dbReference>
<keyword evidence="2" id="KW-1133">Transmembrane helix</keyword>
<dbReference type="Gene3D" id="2.130.10.10">
    <property type="entry name" value="YVTN repeat-like/Quinoprotein amine dehydrogenase"/>
    <property type="match status" value="4"/>
</dbReference>
<keyword evidence="4" id="KW-1185">Reference proteome</keyword>
<dbReference type="SUPFAM" id="SSF54211">
    <property type="entry name" value="Ribosomal protein S5 domain 2-like"/>
    <property type="match status" value="1"/>
</dbReference>
<evidence type="ECO:0000313" key="4">
    <source>
        <dbReference type="Proteomes" id="UP000598146"/>
    </source>
</evidence>
<gene>
    <name evidence="3" type="ORF">I4J89_23290</name>
</gene>
<dbReference type="InterPro" id="IPR020568">
    <property type="entry name" value="Ribosomal_Su5_D2-typ_SF"/>
</dbReference>
<dbReference type="AlphaFoldDB" id="A0A931CDX5"/>
<keyword evidence="2" id="KW-0472">Membrane</keyword>
<feature type="transmembrane region" description="Helical" evidence="2">
    <location>
        <begin position="397"/>
        <end position="419"/>
    </location>
</feature>
<dbReference type="SUPFAM" id="SSF82171">
    <property type="entry name" value="DPP6 N-terminal domain-like"/>
    <property type="match status" value="1"/>
</dbReference>
<comment type="caution">
    <text evidence="3">The sequence shown here is derived from an EMBL/GenBank/DDBJ whole genome shotgun (WGS) entry which is preliminary data.</text>
</comment>
<feature type="region of interest" description="Disordered" evidence="1">
    <location>
        <begin position="95"/>
        <end position="122"/>
    </location>
</feature>
<protein>
    <submittedName>
        <fullName evidence="3">Uncharacterized protein</fullName>
    </submittedName>
</protein>
<dbReference type="PANTHER" id="PTHR19879:SF9">
    <property type="entry name" value="TRANSCRIPTION INITIATION FACTOR TFIID SUBUNIT 5"/>
    <property type="match status" value="1"/>
</dbReference>
<dbReference type="InterPro" id="IPR015943">
    <property type="entry name" value="WD40/YVTN_repeat-like_dom_sf"/>
</dbReference>
<evidence type="ECO:0000256" key="2">
    <source>
        <dbReference type="SAM" id="Phobius"/>
    </source>
</evidence>
<dbReference type="EMBL" id="JADQTO010000011">
    <property type="protein sequence ID" value="MBG0564378.1"/>
    <property type="molecule type" value="Genomic_DNA"/>
</dbReference>
<dbReference type="RefSeq" id="WP_196416168.1">
    <property type="nucleotide sequence ID" value="NZ_JADQTO010000011.1"/>
</dbReference>
<dbReference type="InterPro" id="IPR011047">
    <property type="entry name" value="Quinoprotein_ADH-like_sf"/>
</dbReference>
<dbReference type="Proteomes" id="UP000598146">
    <property type="component" value="Unassembled WGS sequence"/>
</dbReference>
<dbReference type="Pfam" id="PF00400">
    <property type="entry name" value="WD40"/>
    <property type="match status" value="1"/>
</dbReference>
<dbReference type="InterPro" id="IPR014721">
    <property type="entry name" value="Ribsml_uS5_D2-typ_fold_subgr"/>
</dbReference>
<dbReference type="InterPro" id="IPR001680">
    <property type="entry name" value="WD40_rpt"/>
</dbReference>
<accession>A0A931CDX5</accession>
<feature type="compositionally biased region" description="Low complexity" evidence="1">
    <location>
        <begin position="95"/>
        <end position="115"/>
    </location>
</feature>
<sequence>MPPAEAAPAADRSELCSRLLYGPGTWFELCRGAAGDPAALAGLTARLADHGDAAQALANRASWPGRSRLAQAEVVGSALSAARAATAVTALLTSTEQPAARDATAPAPTATEQPGAPAPLPAPPTATWLPQALDDRVRDAAAHWRRANVLPTLPLTGAGIATDLPDPGAAAAARRLAVIADDATPAGRASIGYAALLVRALTPTWPGKRREVELPVLFDRRSTGGHGVLRLTLLGGGPPGLYPDPRAMLFLVADRRFAAALDAAWATAAPLHGRCVVWRLTTDGLACDEVAGGSLGAAFGVGLADLSRRTPPLLRARRLDRRCAITAELRPDARLAPVGGIRNKLEEAIRLRLRVVLAPPGDADAVPGPLLRDARVRFAGDLAAAVRACRTRMNPSFAALLVAVVLAASGVAGGALAAARGSRAAHLREVAAGLPAAAADIRQTDPAGALLLEALAVRLGAPGARNALVQSVLANRYAGTLPDADYDRSCGPQTWSPDGTRVATLRHREGMPSELRLWDTARPGLDRAITVGGQVSGCAFAPDGRTVALAVDGRLALLPLDRQAAPSITGHPAHQVQFAPSGLLATAAEGQPVGLWSVADIERPRRLATIPATITGSEPPMAFSADSRTLVFGEYERVVIADLTRPDRPRIAATLPAGSNCLALSSTGTLAVGRYGGDIELWDVRKPSAPQRADRVRSRSRAGLSADTVAFTPDGSQLVAAAGGTAEVWRIGDSAPEWLRFLHLGAGQVTGADLSPDGRTALVRAGSGGHSLWRVADRESPPAITTLPLGTAHVTGLAFLPGGRLLVTASGGAATLWDAADPARPRRLRAVGPRDGRGTPGSSLPAVFSADGRTYAAPDDDGGIGLWTVGSLHRTGSIPRLDDDALSPLALSPDGSLLAAVPGKDPDDPEKPVRLWETRDQPRLVAELPAGPRPVAAFTPDGRTLATVTHDVATWWNVADPARPAPAAQRRFTVGEHPGSVVFSADGRLMVATVGTGPGLLWDTSDPADPTLLATQPPLHGGSGMRAVLHRDTLILSAVGAMNVWDVSDPAHPAEATAFASADDNPFYEHVAVAPNGLMATAQIAGGFLTGHYTNTSVVQLRDLSPILEVLADPVTVACRMAGRDLGPELWQRFAPDLPPRPVCH</sequence>
<dbReference type="PANTHER" id="PTHR19879">
    <property type="entry name" value="TRANSCRIPTION INITIATION FACTOR TFIID"/>
    <property type="match status" value="1"/>
</dbReference>
<evidence type="ECO:0000256" key="1">
    <source>
        <dbReference type="SAM" id="MobiDB-lite"/>
    </source>
</evidence>
<name>A0A931CDX5_9ACTN</name>
<dbReference type="SUPFAM" id="SSF50998">
    <property type="entry name" value="Quinoprotein alcohol dehydrogenase-like"/>
    <property type="match status" value="1"/>
</dbReference>
<evidence type="ECO:0000313" key="3">
    <source>
        <dbReference type="EMBL" id="MBG0564378.1"/>
    </source>
</evidence>